<gene>
    <name evidence="1" type="ORF">RN001_000939</name>
</gene>
<comment type="caution">
    <text evidence="1">The sequence shown here is derived from an EMBL/GenBank/DDBJ whole genome shotgun (WGS) entry which is preliminary data.</text>
</comment>
<dbReference type="EMBL" id="JARPUR010000001">
    <property type="protein sequence ID" value="KAK4884668.1"/>
    <property type="molecule type" value="Genomic_DNA"/>
</dbReference>
<organism evidence="1 2">
    <name type="scientific">Aquatica leii</name>
    <dbReference type="NCBI Taxonomy" id="1421715"/>
    <lineage>
        <taxon>Eukaryota</taxon>
        <taxon>Metazoa</taxon>
        <taxon>Ecdysozoa</taxon>
        <taxon>Arthropoda</taxon>
        <taxon>Hexapoda</taxon>
        <taxon>Insecta</taxon>
        <taxon>Pterygota</taxon>
        <taxon>Neoptera</taxon>
        <taxon>Endopterygota</taxon>
        <taxon>Coleoptera</taxon>
        <taxon>Polyphaga</taxon>
        <taxon>Elateriformia</taxon>
        <taxon>Elateroidea</taxon>
        <taxon>Lampyridae</taxon>
        <taxon>Luciolinae</taxon>
        <taxon>Aquatica</taxon>
    </lineage>
</organism>
<sequence length="66" mass="7505">MSSEVTRLLQDMGLFHLVDVFSDNGIDDLEMLREVFDAMCPLVRNQLKIKAKLKNTTANLVLIVLK</sequence>
<dbReference type="AlphaFoldDB" id="A0AAN7SQQ4"/>
<reference evidence="2" key="1">
    <citation type="submission" date="2023-01" db="EMBL/GenBank/DDBJ databases">
        <title>Key to firefly adult light organ development and bioluminescence: homeobox transcription factors regulate luciferase expression and transportation to peroxisome.</title>
        <authorList>
            <person name="Fu X."/>
        </authorList>
    </citation>
    <scope>NUCLEOTIDE SEQUENCE [LARGE SCALE GENOMIC DNA]</scope>
</reference>
<evidence type="ECO:0000313" key="1">
    <source>
        <dbReference type="EMBL" id="KAK4884668.1"/>
    </source>
</evidence>
<accession>A0AAN7SQQ4</accession>
<dbReference type="Proteomes" id="UP001353858">
    <property type="component" value="Unassembled WGS sequence"/>
</dbReference>
<keyword evidence="2" id="KW-1185">Reference proteome</keyword>
<name>A0AAN7SQQ4_9COLE</name>
<evidence type="ECO:0000313" key="2">
    <source>
        <dbReference type="Proteomes" id="UP001353858"/>
    </source>
</evidence>
<protein>
    <submittedName>
        <fullName evidence="1">Uncharacterized protein</fullName>
    </submittedName>
</protein>
<proteinExistence type="predicted"/>